<dbReference type="EMBL" id="SPNV01000262">
    <property type="protein sequence ID" value="KAF5857357.1"/>
    <property type="molecule type" value="Genomic_DNA"/>
</dbReference>
<feature type="region of interest" description="Disordered" evidence="1">
    <location>
        <begin position="413"/>
        <end position="786"/>
    </location>
</feature>
<accession>A0A8H6E2U8</accession>
<name>A0A8H6E2U8_PETAA</name>
<feature type="compositionally biased region" description="Low complexity" evidence="1">
    <location>
        <begin position="753"/>
        <end position="772"/>
    </location>
</feature>
<feature type="compositionally biased region" description="Acidic residues" evidence="1">
    <location>
        <begin position="688"/>
        <end position="699"/>
    </location>
</feature>
<dbReference type="Gene3D" id="1.10.10.60">
    <property type="entry name" value="Homeodomain-like"/>
    <property type="match status" value="1"/>
</dbReference>
<feature type="compositionally biased region" description="Basic and acidic residues" evidence="1">
    <location>
        <begin position="665"/>
        <end position="678"/>
    </location>
</feature>
<evidence type="ECO:0000313" key="4">
    <source>
        <dbReference type="Proteomes" id="UP000541154"/>
    </source>
</evidence>
<dbReference type="InterPro" id="IPR001005">
    <property type="entry name" value="SANT/Myb"/>
</dbReference>
<feature type="compositionally biased region" description="Basic and acidic residues" evidence="1">
    <location>
        <begin position="431"/>
        <end position="442"/>
    </location>
</feature>
<evidence type="ECO:0000256" key="1">
    <source>
        <dbReference type="SAM" id="MobiDB-lite"/>
    </source>
</evidence>
<feature type="compositionally biased region" description="Basic and acidic residues" evidence="1">
    <location>
        <begin position="707"/>
        <end position="717"/>
    </location>
</feature>
<dbReference type="Proteomes" id="UP000541154">
    <property type="component" value="Unassembled WGS sequence"/>
</dbReference>
<feature type="region of interest" description="Disordered" evidence="1">
    <location>
        <begin position="1"/>
        <end position="65"/>
    </location>
</feature>
<evidence type="ECO:0000313" key="3">
    <source>
        <dbReference type="EMBL" id="KAF5857357.1"/>
    </source>
</evidence>
<dbReference type="PROSITE" id="PS50090">
    <property type="entry name" value="MYB_LIKE"/>
    <property type="match status" value="1"/>
</dbReference>
<dbReference type="AlphaFoldDB" id="A0A8H6E2U8"/>
<proteinExistence type="predicted"/>
<feature type="compositionally biased region" description="Polar residues" evidence="1">
    <location>
        <begin position="7"/>
        <end position="19"/>
    </location>
</feature>
<feature type="domain" description="Myb-like" evidence="2">
    <location>
        <begin position="777"/>
        <end position="845"/>
    </location>
</feature>
<comment type="caution">
    <text evidence="3">The sequence shown here is derived from an EMBL/GenBank/DDBJ whole genome shotgun (WGS) entry which is preliminary data.</text>
</comment>
<keyword evidence="4" id="KW-1185">Reference proteome</keyword>
<sequence>MPRSTARAATTQGDLSTLKGSPPQRRWTRSQSREIEAQQYMVPAGQSSPEGRKKGWKNKGRNGLGVVVEESPMKSSIKSGFRASQVIPESPEDAHNISMSGTTILEPEFDPESEDALDPELMLEALPDLERVAMNVLDFLLQDSADQASMLSMVKRLADPRNTQSKRLTRSKMKLKEEARNFGGKTYIDVLQTSNLISSRLASKDGVEPNWSPEPILHRANCARFALEVLLASGDSTNQAIRNLESLFPLPFMNDLVRDGQRGTVGKSALERDTFALALEIRTRSLIMQLEEHQNSHDFDPHAILQDGFFLIASSGEDLESSDGPLRGFNPDKLGGADGYLPDPFKDTAYSRFEDMRDTLLEHEDGIEVLKRYFSWQKFLSRASQWVRKRCEEINQNLKRQQSAEDMREKFFAEPKKDRRSLSSVAARSEFTPRRTEERSERGTVAPVDSRRDSAIPSETQREIPTVVEPKERRKSGKPFFLNEASIERMKQRRARRQSDVVVRPGSQTVPEESQLRRQTLPAPRQARPSSPEETTEVPASRDASPTLLHDEPEFTLDDESELFVGERSQLEKSRSPVMVRNSREPRHETVSPVRSRLFASQLRRETTSTQASNASRLIPSSLDLWKAAMADGSPGPSRKRQRSDRAAFIDRQTNAHRVSPISHGNDRSVERRRNERPSKKRRRSESEDQDEDESDEEFSNYNRSVDIARKRAEKPKQPQSKRQKVRENEDESAAQLQDGLEETTRSTAVPESPDAASKSKSPAPVPVSSSARHTVTSTKAQMRWTPSEDARLIRLIEETDLGGPKGSGWCKIAQKNEAQSVLKGESRIEGRGQVQLKDRARNLKIKFLREQKPLPRHFKYVTMKEKDVAMLLKRGIDVSRASREQNDE</sequence>
<evidence type="ECO:0000259" key="2">
    <source>
        <dbReference type="PROSITE" id="PS50090"/>
    </source>
</evidence>
<organism evidence="3 4">
    <name type="scientific">Petromyces alliaceus</name>
    <name type="common">Aspergillus alliaceus</name>
    <dbReference type="NCBI Taxonomy" id="209559"/>
    <lineage>
        <taxon>Eukaryota</taxon>
        <taxon>Fungi</taxon>
        <taxon>Dikarya</taxon>
        <taxon>Ascomycota</taxon>
        <taxon>Pezizomycotina</taxon>
        <taxon>Eurotiomycetes</taxon>
        <taxon>Eurotiomycetidae</taxon>
        <taxon>Eurotiales</taxon>
        <taxon>Aspergillaceae</taxon>
        <taxon>Aspergillus</taxon>
        <taxon>Aspergillus subgen. Circumdati</taxon>
    </lineage>
</organism>
<protein>
    <recommendedName>
        <fullName evidence="2">Myb-like domain-containing protein</fullName>
    </recommendedName>
</protein>
<gene>
    <name evidence="3" type="ORF">ETB97_005936</name>
</gene>
<reference evidence="3 4" key="1">
    <citation type="submission" date="2019-04" db="EMBL/GenBank/DDBJ databases">
        <title>Aspergillus burnettii sp. nov., novel species from soil in southeast Queensland.</title>
        <authorList>
            <person name="Gilchrist C.L.M."/>
            <person name="Pitt J.I."/>
            <person name="Lange L."/>
            <person name="Lacey H.J."/>
            <person name="Vuong D."/>
            <person name="Midgley D.J."/>
            <person name="Greenfield P."/>
            <person name="Bradbury M."/>
            <person name="Lacey E."/>
            <person name="Busk P.K."/>
            <person name="Pilgaard B."/>
            <person name="Chooi Y.H."/>
            <person name="Piggott A.M."/>
        </authorList>
    </citation>
    <scope>NUCLEOTIDE SEQUENCE [LARGE SCALE GENOMIC DNA]</scope>
    <source>
        <strain evidence="3 4">FRR 5400</strain>
    </source>
</reference>
<dbReference type="CDD" id="cd00167">
    <property type="entry name" value="SANT"/>
    <property type="match status" value="1"/>
</dbReference>